<evidence type="ECO:0000256" key="2">
    <source>
        <dbReference type="ARBA" id="ARBA00022692"/>
    </source>
</evidence>
<keyword evidence="2 5" id="KW-0812">Transmembrane</keyword>
<dbReference type="RefSeq" id="WP_106002021.1">
    <property type="nucleotide sequence ID" value="NZ_CP027527.1"/>
</dbReference>
<feature type="domain" description="Ion transport" evidence="6">
    <location>
        <begin position="10"/>
        <end position="224"/>
    </location>
</feature>
<accession>A4TVG1</accession>
<feature type="transmembrane region" description="Helical" evidence="5">
    <location>
        <begin position="76"/>
        <end position="96"/>
    </location>
</feature>
<dbReference type="Gene3D" id="1.10.287.70">
    <property type="match status" value="1"/>
</dbReference>
<dbReference type="Gene3D" id="1.20.120.350">
    <property type="entry name" value="Voltage-gated potassium channels. Chain C"/>
    <property type="match status" value="1"/>
</dbReference>
<feature type="transmembrane region" description="Helical" evidence="5">
    <location>
        <begin position="192"/>
        <end position="215"/>
    </location>
</feature>
<sequence>MNFIKSIVENKIFQWFIIGVILVNAGILGLLTMEHTPETLHVLEVLDQICLVIFCIEIAMKLIVMRGAFFKDGWNVFDVIVVGIALAPATGELSVLRALRVLRLMRLASAIPSMRRVINGMFAAIPGGGSVAAVLFVMYYVAAIMGTNFFGKTVPAHFGDLGTTFFTLFKMMTLEGWPDIASDVLEHHPRAWIFFVIFIVFTTFTTLNLLFGIIVDAMEQAKEADARQQMAEQGVEVTEQSNEMRLAIIEDDVKHIRALLTNMSAKPAGE</sequence>
<keyword evidence="4 5" id="KW-0472">Membrane</keyword>
<dbReference type="SUPFAM" id="SSF81324">
    <property type="entry name" value="Voltage-gated potassium channels"/>
    <property type="match status" value="1"/>
</dbReference>
<gene>
    <name evidence="7" type="ORF">MGR_2808</name>
</gene>
<evidence type="ECO:0000256" key="1">
    <source>
        <dbReference type="ARBA" id="ARBA00004141"/>
    </source>
</evidence>
<feature type="transmembrane region" description="Helical" evidence="5">
    <location>
        <begin position="12"/>
        <end position="33"/>
    </location>
</feature>
<protein>
    <submittedName>
        <fullName evidence="7">Ion transport protein</fullName>
    </submittedName>
</protein>
<dbReference type="EMBL" id="CU459003">
    <property type="protein sequence ID" value="CAM74618.1"/>
    <property type="molecule type" value="Genomic_DNA"/>
</dbReference>
<name>A4TVG1_9PROT</name>
<feature type="transmembrane region" description="Helical" evidence="5">
    <location>
        <begin position="117"/>
        <end position="142"/>
    </location>
</feature>
<dbReference type="AlphaFoldDB" id="A4TVG1"/>
<dbReference type="InterPro" id="IPR027359">
    <property type="entry name" value="Volt_channel_dom_sf"/>
</dbReference>
<dbReference type="PANTHER" id="PTHR10037:SF62">
    <property type="entry name" value="SODIUM CHANNEL PROTEIN 60E"/>
    <property type="match status" value="1"/>
</dbReference>
<dbReference type="Pfam" id="PF00520">
    <property type="entry name" value="Ion_trans"/>
    <property type="match status" value="1"/>
</dbReference>
<dbReference type="PANTHER" id="PTHR10037">
    <property type="entry name" value="VOLTAGE-GATED CATION CHANNEL CALCIUM AND SODIUM"/>
    <property type="match status" value="1"/>
</dbReference>
<evidence type="ECO:0000259" key="6">
    <source>
        <dbReference type="Pfam" id="PF00520"/>
    </source>
</evidence>
<dbReference type="InterPro" id="IPR005821">
    <property type="entry name" value="Ion_trans_dom"/>
</dbReference>
<evidence type="ECO:0000256" key="3">
    <source>
        <dbReference type="ARBA" id="ARBA00022989"/>
    </source>
</evidence>
<dbReference type="GO" id="GO:0005248">
    <property type="term" value="F:voltage-gated sodium channel activity"/>
    <property type="evidence" value="ECO:0007669"/>
    <property type="project" value="TreeGrafter"/>
</dbReference>
<reference evidence="7" key="1">
    <citation type="journal article" date="2007" name="J. Bacteriol.">
        <title>Comparative genome analysis of four magnetotactic bacteria reveals a complex set of group-specific genes implicated in magnetosome biomineralization and function.</title>
        <authorList>
            <person name="Richter M."/>
            <person name="Kube M."/>
            <person name="Bazylinski D.A."/>
            <person name="Lombardot T."/>
            <person name="Gloeckner F.O."/>
            <person name="Reinhardt R."/>
            <person name="Schueler D."/>
        </authorList>
    </citation>
    <scope>NUCLEOTIDE SEQUENCE</scope>
    <source>
        <strain evidence="7">MSR-1</strain>
    </source>
</reference>
<keyword evidence="3 5" id="KW-1133">Transmembrane helix</keyword>
<dbReference type="GO" id="GO:0001518">
    <property type="term" value="C:voltage-gated sodium channel complex"/>
    <property type="evidence" value="ECO:0007669"/>
    <property type="project" value="TreeGrafter"/>
</dbReference>
<evidence type="ECO:0000256" key="5">
    <source>
        <dbReference type="SAM" id="Phobius"/>
    </source>
</evidence>
<evidence type="ECO:0000313" key="7">
    <source>
        <dbReference type="EMBL" id="CAM74618.1"/>
    </source>
</evidence>
<proteinExistence type="predicted"/>
<organism evidence="7">
    <name type="scientific">Magnetospirillum gryphiswaldense</name>
    <dbReference type="NCBI Taxonomy" id="55518"/>
    <lineage>
        <taxon>Bacteria</taxon>
        <taxon>Pseudomonadati</taxon>
        <taxon>Pseudomonadota</taxon>
        <taxon>Alphaproteobacteria</taxon>
        <taxon>Rhodospirillales</taxon>
        <taxon>Rhodospirillaceae</taxon>
        <taxon>Magnetospirillum</taxon>
    </lineage>
</organism>
<evidence type="ECO:0000256" key="4">
    <source>
        <dbReference type="ARBA" id="ARBA00023136"/>
    </source>
</evidence>
<comment type="subcellular location">
    <subcellularLocation>
        <location evidence="1">Membrane</location>
        <topology evidence="1">Multi-pass membrane protein</topology>
    </subcellularLocation>
</comment>
<dbReference type="InterPro" id="IPR043203">
    <property type="entry name" value="VGCC_Ca_Na"/>
</dbReference>